<name>A0A6C0L5H8_9ZZZZ</name>
<proteinExistence type="predicted"/>
<accession>A0A6C0L5H8</accession>
<protein>
    <submittedName>
        <fullName evidence="1">Uncharacterized protein</fullName>
    </submittedName>
</protein>
<sequence>MKKATPRFFDYLSMQKENIILLLNRFYFEQKMQDEHLVAIEREILRLTEPSHATKTTTDARTESLHTLLKAYYDAPEEKRPRLQDAIYLNLGRVGRDYQSIGPIHLDGEGRLLTIYVDFNNDTLQYIKDRISYYLGCSNVVLLDRYTMLLDKDIRREMVDTGRHIGHYGFYPGVTVGFAFTNEPVVKKPCVPLRPRMQSSSPRLGAFDITQMFKIQQDSDMLDDMEKNIVLEPDSQTIDYEGLD</sequence>
<dbReference type="EMBL" id="MN740437">
    <property type="protein sequence ID" value="QHU26209.1"/>
    <property type="molecule type" value="Genomic_DNA"/>
</dbReference>
<dbReference type="AlphaFoldDB" id="A0A6C0L5H8"/>
<evidence type="ECO:0000313" key="1">
    <source>
        <dbReference type="EMBL" id="QHU26209.1"/>
    </source>
</evidence>
<reference evidence="1" key="1">
    <citation type="journal article" date="2020" name="Nature">
        <title>Giant virus diversity and host interactions through global metagenomics.</title>
        <authorList>
            <person name="Schulz F."/>
            <person name="Roux S."/>
            <person name="Paez-Espino D."/>
            <person name="Jungbluth S."/>
            <person name="Walsh D.A."/>
            <person name="Denef V.J."/>
            <person name="McMahon K.D."/>
            <person name="Konstantinidis K.T."/>
            <person name="Eloe-Fadrosh E.A."/>
            <person name="Kyrpides N.C."/>
            <person name="Woyke T."/>
        </authorList>
    </citation>
    <scope>NUCLEOTIDE SEQUENCE</scope>
    <source>
        <strain evidence="1">GVMAG-M-3300027759-16</strain>
    </source>
</reference>
<organism evidence="1">
    <name type="scientific">viral metagenome</name>
    <dbReference type="NCBI Taxonomy" id="1070528"/>
    <lineage>
        <taxon>unclassified sequences</taxon>
        <taxon>metagenomes</taxon>
        <taxon>organismal metagenomes</taxon>
    </lineage>
</organism>